<keyword evidence="3" id="KW-1185">Reference proteome</keyword>
<dbReference type="Gene3D" id="3.40.50.1820">
    <property type="entry name" value="alpha/beta hydrolase"/>
    <property type="match status" value="1"/>
</dbReference>
<reference evidence="3" key="1">
    <citation type="journal article" date="2019" name="Int. J. Syst. Evol. Microbiol.">
        <title>The Global Catalogue of Microorganisms (GCM) 10K type strain sequencing project: providing services to taxonomists for standard genome sequencing and annotation.</title>
        <authorList>
            <consortium name="The Broad Institute Genomics Platform"/>
            <consortium name="The Broad Institute Genome Sequencing Center for Infectious Disease"/>
            <person name="Wu L."/>
            <person name="Ma J."/>
        </authorList>
    </citation>
    <scope>NUCLEOTIDE SEQUENCE [LARGE SCALE GENOMIC DNA]</scope>
    <source>
        <strain evidence="3">JCM 17130</strain>
    </source>
</reference>
<dbReference type="Pfam" id="PF12697">
    <property type="entry name" value="Abhydrolase_6"/>
    <property type="match status" value="1"/>
</dbReference>
<feature type="domain" description="AB hydrolase-1" evidence="1">
    <location>
        <begin position="45"/>
        <end position="256"/>
    </location>
</feature>
<dbReference type="GO" id="GO:0016787">
    <property type="term" value="F:hydrolase activity"/>
    <property type="evidence" value="ECO:0007669"/>
    <property type="project" value="UniProtKB-KW"/>
</dbReference>
<keyword evidence="2" id="KW-0378">Hydrolase</keyword>
<evidence type="ECO:0000259" key="1">
    <source>
        <dbReference type="Pfam" id="PF12697"/>
    </source>
</evidence>
<organism evidence="2 3">
    <name type="scientific">Georgenia deserti</name>
    <dbReference type="NCBI Taxonomy" id="2093781"/>
    <lineage>
        <taxon>Bacteria</taxon>
        <taxon>Bacillati</taxon>
        <taxon>Actinomycetota</taxon>
        <taxon>Actinomycetes</taxon>
        <taxon>Micrococcales</taxon>
        <taxon>Bogoriellaceae</taxon>
        <taxon>Georgenia</taxon>
    </lineage>
</organism>
<evidence type="ECO:0000313" key="3">
    <source>
        <dbReference type="Proteomes" id="UP001597277"/>
    </source>
</evidence>
<dbReference type="InterPro" id="IPR050228">
    <property type="entry name" value="Carboxylesterase_BioH"/>
</dbReference>
<gene>
    <name evidence="2" type="ORF">ACFSE6_01595</name>
</gene>
<dbReference type="RefSeq" id="WP_388001945.1">
    <property type="nucleotide sequence ID" value="NZ_JBHUEE010000001.1"/>
</dbReference>
<name>A0ABW4L105_9MICO</name>
<dbReference type="EMBL" id="JBHUEE010000001">
    <property type="protein sequence ID" value="MFD1716512.1"/>
    <property type="molecule type" value="Genomic_DNA"/>
</dbReference>
<proteinExistence type="predicted"/>
<dbReference type="InterPro" id="IPR000073">
    <property type="entry name" value="AB_hydrolase_1"/>
</dbReference>
<accession>A0ABW4L105</accession>
<dbReference type="PANTHER" id="PTHR43194:SF5">
    <property type="entry name" value="PIMELOYL-[ACYL-CARRIER PROTEIN] METHYL ESTER ESTERASE"/>
    <property type="match status" value="1"/>
</dbReference>
<evidence type="ECO:0000313" key="2">
    <source>
        <dbReference type="EMBL" id="MFD1716512.1"/>
    </source>
</evidence>
<dbReference type="Proteomes" id="UP001597277">
    <property type="component" value="Unassembled WGS sequence"/>
</dbReference>
<dbReference type="InterPro" id="IPR029058">
    <property type="entry name" value="AB_hydrolase_fold"/>
</dbReference>
<dbReference type="PANTHER" id="PTHR43194">
    <property type="entry name" value="HYDROLASE ALPHA/BETA FOLD FAMILY"/>
    <property type="match status" value="1"/>
</dbReference>
<comment type="caution">
    <text evidence="2">The sequence shown here is derived from an EMBL/GenBank/DDBJ whole genome shotgun (WGS) entry which is preliminary data.</text>
</comment>
<sequence>MSTANEAPPAHEQRPVHVRTTVWRPGGAFLRVHRFATTEPGDATFVFLHGIGVSSRYFRPLAMRLAAHGEVLLVDLPGFAGLRRPTTALDIGGFAGVVAAALDDAEVTGAIVLAQSMGTQVATELLATRPDLAHGAVLVGPTVDAAARSIPAQVLRFARTVPHEPVRMRRIASRAYLACGPRWYARTLPAMINYPIEHRIRAVEGPLTLVRGDRDAVTPPAWIRTLLAAAPDASARTVPGAAHSVVLDHADEMADAALEVLVRTHTPGRDRSGQAQP</sequence>
<protein>
    <submittedName>
        <fullName evidence="2">Alpha/beta fold hydrolase</fullName>
    </submittedName>
</protein>
<dbReference type="SUPFAM" id="SSF53474">
    <property type="entry name" value="alpha/beta-Hydrolases"/>
    <property type="match status" value="1"/>
</dbReference>